<organism evidence="2 3">
    <name type="scientific">Salix dunnii</name>
    <dbReference type="NCBI Taxonomy" id="1413687"/>
    <lineage>
        <taxon>Eukaryota</taxon>
        <taxon>Viridiplantae</taxon>
        <taxon>Streptophyta</taxon>
        <taxon>Embryophyta</taxon>
        <taxon>Tracheophyta</taxon>
        <taxon>Spermatophyta</taxon>
        <taxon>Magnoliopsida</taxon>
        <taxon>eudicotyledons</taxon>
        <taxon>Gunneridae</taxon>
        <taxon>Pentapetalae</taxon>
        <taxon>rosids</taxon>
        <taxon>fabids</taxon>
        <taxon>Malpighiales</taxon>
        <taxon>Salicaceae</taxon>
        <taxon>Saliceae</taxon>
        <taxon>Salix</taxon>
    </lineage>
</organism>
<comment type="caution">
    <text evidence="2">The sequence shown here is derived from an EMBL/GenBank/DDBJ whole genome shotgun (WGS) entry which is preliminary data.</text>
</comment>
<evidence type="ECO:0000313" key="2">
    <source>
        <dbReference type="EMBL" id="KAF9687457.1"/>
    </source>
</evidence>
<sequence length="371" mass="41894">MGSVELQGTSGRRSSLEIFGKSGEELKEMNGEKKSNKKSSYFRKFGCLKIEENSKKGSKVNSSTLTFDGVDVMGDRLAEEVISVKKRHPSVQKISFVGHSLGGLIARYAIARLYERDITKEISNENGNCKSDESEDKDNCVQEKPRGKIAGLEPVNFITSATPHLGSRFHKQVIRLFFIDAFTVPMFCGSYTLEKAAARMAWILGRTGKHLFLTDVDDGKPPLLFQMISDSEDLKFISALESFKRRVAYANASFDHIVGWSTSSLRRRNELPKRQHLSRHEKYPHIVNVKTIENTNPQHEISEAKVYNCKTFDMEEEMIRGLTKLSWERVDVNFSGSMQRLVAHSTIQVKGSFINSDGADVVQHMVDDFLL</sequence>
<accession>A0A835N6Z6</accession>
<dbReference type="Gene3D" id="3.40.50.1820">
    <property type="entry name" value="alpha/beta hydrolase"/>
    <property type="match status" value="1"/>
</dbReference>
<evidence type="ECO:0000313" key="3">
    <source>
        <dbReference type="Proteomes" id="UP000657918"/>
    </source>
</evidence>
<evidence type="ECO:0000259" key="1">
    <source>
        <dbReference type="Pfam" id="PF05057"/>
    </source>
</evidence>
<dbReference type="PANTHER" id="PTHR12482">
    <property type="entry name" value="LIPASE ROG1-RELATED-RELATED"/>
    <property type="match status" value="1"/>
</dbReference>
<dbReference type="InterPro" id="IPR007751">
    <property type="entry name" value="DUF676_lipase-like"/>
</dbReference>
<dbReference type="Proteomes" id="UP000657918">
    <property type="component" value="Unassembled WGS sequence"/>
</dbReference>
<dbReference type="SUPFAM" id="SSF53474">
    <property type="entry name" value="alpha/beta-Hydrolases"/>
    <property type="match status" value="1"/>
</dbReference>
<dbReference type="InterPro" id="IPR029058">
    <property type="entry name" value="AB_hydrolase_fold"/>
</dbReference>
<feature type="domain" description="DUF676" evidence="1">
    <location>
        <begin position="58"/>
        <end position="262"/>
    </location>
</feature>
<dbReference type="PANTHER" id="PTHR12482:SF41">
    <property type="entry name" value="ALPHA_BETA-HYDROLASES SUPERFAMILY PROTEIN"/>
    <property type="match status" value="1"/>
</dbReference>
<dbReference type="InterPro" id="IPR044294">
    <property type="entry name" value="Lipase-like"/>
</dbReference>
<gene>
    <name evidence="2" type="ORF">SADUNF_Sadunf02G0095400</name>
</gene>
<name>A0A835N6Z6_9ROSI</name>
<protein>
    <recommendedName>
        <fullName evidence="1">DUF676 domain-containing protein</fullName>
    </recommendedName>
</protein>
<proteinExistence type="predicted"/>
<dbReference type="OrthoDB" id="273452at2759"/>
<keyword evidence="3" id="KW-1185">Reference proteome</keyword>
<dbReference type="AlphaFoldDB" id="A0A835N6Z6"/>
<dbReference type="EMBL" id="JADGMS010000002">
    <property type="protein sequence ID" value="KAF9687457.1"/>
    <property type="molecule type" value="Genomic_DNA"/>
</dbReference>
<dbReference type="Pfam" id="PF05057">
    <property type="entry name" value="DUF676"/>
    <property type="match status" value="1"/>
</dbReference>
<reference evidence="2 3" key="1">
    <citation type="submission" date="2020-10" db="EMBL/GenBank/DDBJ databases">
        <title>Plant Genome Project.</title>
        <authorList>
            <person name="Zhang R.-G."/>
        </authorList>
    </citation>
    <scope>NUCLEOTIDE SEQUENCE [LARGE SCALE GENOMIC DNA]</scope>
    <source>
        <strain evidence="2">FAFU-HL-1</strain>
        <tissue evidence="2">Leaf</tissue>
    </source>
</reference>